<dbReference type="EMBL" id="PP511791">
    <property type="protein sequence ID" value="XCD07525.1"/>
    <property type="molecule type" value="Genomic_DNA"/>
</dbReference>
<evidence type="ECO:0000256" key="1">
    <source>
        <dbReference type="SAM" id="MobiDB-lite"/>
    </source>
</evidence>
<proteinExistence type="predicted"/>
<accession>A0AAU8B6S0</accession>
<sequence length="192" mass="21026">MTREQLLALGLSEEQVNQIMALHGQATQGLNSTITQNNAELQRLRGIETDYNKLKNKPPKNEPAPEPEPQNPELAEAQKQIAELRREMNRKDIAVYASSKNLSGEQAGNILKAFADDVDLAKSAIDSISQIISDTDKAARDAEQKALLKDTPNPQGRSGGTPQDKPADVKNVESITFGGLDKNAQSARDYYK</sequence>
<feature type="region of interest" description="Disordered" evidence="1">
    <location>
        <begin position="135"/>
        <end position="192"/>
    </location>
</feature>
<feature type="compositionally biased region" description="Basic and acidic residues" evidence="1">
    <location>
        <begin position="135"/>
        <end position="148"/>
    </location>
</feature>
<feature type="region of interest" description="Disordered" evidence="1">
    <location>
        <begin position="51"/>
        <end position="81"/>
    </location>
</feature>
<organism evidence="2">
    <name type="scientific">Dulem virus 39</name>
    <dbReference type="NCBI Taxonomy" id="3145757"/>
    <lineage>
        <taxon>Viruses</taxon>
        <taxon>Duplodnaviria</taxon>
        <taxon>Heunggongvirae</taxon>
        <taxon>Uroviricota</taxon>
        <taxon>Caudoviricetes</taxon>
    </lineage>
</organism>
<protein>
    <recommendedName>
        <fullName evidence="3">Minor capsid protein</fullName>
    </recommendedName>
</protein>
<evidence type="ECO:0008006" key="3">
    <source>
        <dbReference type="Google" id="ProtNLM"/>
    </source>
</evidence>
<reference evidence="2" key="1">
    <citation type="submission" date="2024-03" db="EMBL/GenBank/DDBJ databases">
        <title>Diverse circular DNA viruses in blood, oral, and fecal samples of captive lemurs.</title>
        <authorList>
            <person name="Paietta E.N."/>
            <person name="Kraberger S."/>
            <person name="Lund M.C."/>
            <person name="Custer J.M."/>
            <person name="Vargas K.M."/>
            <person name="Ehmke E.E."/>
            <person name="Yoder A.D."/>
            <person name="Varsani A."/>
        </authorList>
    </citation>
    <scope>NUCLEOTIDE SEQUENCE</scope>
    <source>
        <strain evidence="2">Duke_28FS_1</strain>
    </source>
</reference>
<name>A0AAU8B6S0_9CAUD</name>
<evidence type="ECO:0000313" key="2">
    <source>
        <dbReference type="EMBL" id="XCD07525.1"/>
    </source>
</evidence>
<feature type="compositionally biased region" description="Pro residues" evidence="1">
    <location>
        <begin position="61"/>
        <end position="70"/>
    </location>
</feature>